<dbReference type="InterPro" id="IPR036179">
    <property type="entry name" value="Ig-like_dom_sf"/>
</dbReference>
<keyword evidence="4" id="KW-0325">Glycoprotein</keyword>
<keyword evidence="2" id="KW-0472">Membrane</keyword>
<dbReference type="InterPro" id="IPR007110">
    <property type="entry name" value="Ig-like_dom"/>
</dbReference>
<dbReference type="GO" id="GO:0005886">
    <property type="term" value="C:plasma membrane"/>
    <property type="evidence" value="ECO:0007669"/>
    <property type="project" value="TreeGrafter"/>
</dbReference>
<evidence type="ECO:0000256" key="1">
    <source>
        <dbReference type="ARBA" id="ARBA00004479"/>
    </source>
</evidence>
<dbReference type="CDD" id="cd00096">
    <property type="entry name" value="Ig"/>
    <property type="match status" value="1"/>
</dbReference>
<dbReference type="InterPro" id="IPR013783">
    <property type="entry name" value="Ig-like_fold"/>
</dbReference>
<dbReference type="SMART" id="SM00408">
    <property type="entry name" value="IGc2"/>
    <property type="match status" value="1"/>
</dbReference>
<dbReference type="InterPro" id="IPR003599">
    <property type="entry name" value="Ig_sub"/>
</dbReference>
<dbReference type="Pfam" id="PF13927">
    <property type="entry name" value="Ig_3"/>
    <property type="match status" value="1"/>
</dbReference>
<dbReference type="PROSITE" id="PS50835">
    <property type="entry name" value="IG_LIKE"/>
    <property type="match status" value="1"/>
</dbReference>
<dbReference type="GO" id="GO:0005911">
    <property type="term" value="C:cell-cell junction"/>
    <property type="evidence" value="ECO:0007669"/>
    <property type="project" value="TreeGrafter"/>
</dbReference>
<feature type="domain" description="Ig-like" evidence="6">
    <location>
        <begin position="5"/>
        <end position="88"/>
    </location>
</feature>
<dbReference type="PANTHER" id="PTHR11640:SF154">
    <property type="entry name" value="IRREGULAR CHIASM C-ROUGHEST PROTEIN-LIKE PROTEIN"/>
    <property type="match status" value="1"/>
</dbReference>
<evidence type="ECO:0000313" key="7">
    <source>
        <dbReference type="EMBL" id="CAG9827405.1"/>
    </source>
</evidence>
<dbReference type="Gene3D" id="2.60.40.10">
    <property type="entry name" value="Immunoglobulins"/>
    <property type="match status" value="1"/>
</dbReference>
<gene>
    <name evidence="7" type="ORF">DIABBA_LOCUS1400</name>
</gene>
<dbReference type="OrthoDB" id="10039395at2759"/>
<evidence type="ECO:0000259" key="6">
    <source>
        <dbReference type="PROSITE" id="PS50835"/>
    </source>
</evidence>
<dbReference type="InterPro" id="IPR051275">
    <property type="entry name" value="Cell_adhesion_signaling"/>
</dbReference>
<comment type="subcellular location">
    <subcellularLocation>
        <location evidence="1">Membrane</location>
        <topology evidence="1">Single-pass type I membrane protein</topology>
    </subcellularLocation>
</comment>
<dbReference type="PANTHER" id="PTHR11640">
    <property type="entry name" value="NEPHRIN"/>
    <property type="match status" value="1"/>
</dbReference>
<name>A0A9N9SN61_DIABA</name>
<dbReference type="SUPFAM" id="SSF48726">
    <property type="entry name" value="Immunoglobulin"/>
    <property type="match status" value="1"/>
</dbReference>
<dbReference type="InterPro" id="IPR003598">
    <property type="entry name" value="Ig_sub2"/>
</dbReference>
<dbReference type="GO" id="GO:0050839">
    <property type="term" value="F:cell adhesion molecule binding"/>
    <property type="evidence" value="ECO:0007669"/>
    <property type="project" value="TreeGrafter"/>
</dbReference>
<dbReference type="Proteomes" id="UP001153709">
    <property type="component" value="Chromosome 1"/>
</dbReference>
<dbReference type="AlphaFoldDB" id="A0A9N9SN61"/>
<accession>A0A9N9SN61</accession>
<keyword evidence="3" id="KW-1015">Disulfide bond</keyword>
<evidence type="ECO:0000256" key="5">
    <source>
        <dbReference type="ARBA" id="ARBA00023319"/>
    </source>
</evidence>
<evidence type="ECO:0000256" key="4">
    <source>
        <dbReference type="ARBA" id="ARBA00023180"/>
    </source>
</evidence>
<evidence type="ECO:0000313" key="8">
    <source>
        <dbReference type="Proteomes" id="UP001153709"/>
    </source>
</evidence>
<keyword evidence="5" id="KW-0393">Immunoglobulin domain</keyword>
<protein>
    <recommendedName>
        <fullName evidence="6">Ig-like domain-containing protein</fullName>
    </recommendedName>
</protein>
<dbReference type="EMBL" id="OU898276">
    <property type="protein sequence ID" value="CAG9827405.1"/>
    <property type="molecule type" value="Genomic_DNA"/>
</dbReference>
<organism evidence="7 8">
    <name type="scientific">Diabrotica balteata</name>
    <name type="common">Banded cucumber beetle</name>
    <dbReference type="NCBI Taxonomy" id="107213"/>
    <lineage>
        <taxon>Eukaryota</taxon>
        <taxon>Metazoa</taxon>
        <taxon>Ecdysozoa</taxon>
        <taxon>Arthropoda</taxon>
        <taxon>Hexapoda</taxon>
        <taxon>Insecta</taxon>
        <taxon>Pterygota</taxon>
        <taxon>Neoptera</taxon>
        <taxon>Endopterygota</taxon>
        <taxon>Coleoptera</taxon>
        <taxon>Polyphaga</taxon>
        <taxon>Cucujiformia</taxon>
        <taxon>Chrysomeloidea</taxon>
        <taxon>Chrysomelidae</taxon>
        <taxon>Galerucinae</taxon>
        <taxon>Diabroticina</taxon>
        <taxon>Diabroticites</taxon>
        <taxon>Diabrotica</taxon>
    </lineage>
</organism>
<reference evidence="7" key="1">
    <citation type="submission" date="2022-01" db="EMBL/GenBank/DDBJ databases">
        <authorList>
            <person name="King R."/>
        </authorList>
    </citation>
    <scope>NUCLEOTIDE SEQUENCE</scope>
</reference>
<evidence type="ECO:0000256" key="3">
    <source>
        <dbReference type="ARBA" id="ARBA00023157"/>
    </source>
</evidence>
<keyword evidence="8" id="KW-1185">Reference proteome</keyword>
<evidence type="ECO:0000256" key="2">
    <source>
        <dbReference type="ARBA" id="ARBA00023136"/>
    </source>
</evidence>
<dbReference type="GO" id="GO:0098609">
    <property type="term" value="P:cell-cell adhesion"/>
    <property type="evidence" value="ECO:0007669"/>
    <property type="project" value="TreeGrafter"/>
</dbReference>
<dbReference type="SMART" id="SM00409">
    <property type="entry name" value="IG"/>
    <property type="match status" value="1"/>
</dbReference>
<proteinExistence type="predicted"/>
<sequence length="94" mass="10502">MPLVPDVPETRLTGIPTTDVEDLKDSITIRCEVTANPRASVVWRREGQNQPASLQELLQFTPAIRQHSGLYTCHARNKAGDSQPIRVHVDVKCK</sequence>